<keyword evidence="4" id="KW-0808">Transferase</keyword>
<gene>
    <name evidence="4" type="ORF">M0G41_03825</name>
</gene>
<evidence type="ECO:0000256" key="1">
    <source>
        <dbReference type="ARBA" id="ARBA00022898"/>
    </source>
</evidence>
<feature type="domain" description="Aminotransferase class V" evidence="3">
    <location>
        <begin position="55"/>
        <end position="462"/>
    </location>
</feature>
<protein>
    <submittedName>
        <fullName evidence="4">Aminotransferase class V-fold PLP-dependent enzyme</fullName>
    </submittedName>
</protein>
<evidence type="ECO:0000256" key="2">
    <source>
        <dbReference type="SAM" id="MobiDB-lite"/>
    </source>
</evidence>
<keyword evidence="4" id="KW-0032">Aminotransferase</keyword>
<dbReference type="Gene3D" id="3.40.640.10">
    <property type="entry name" value="Type I PLP-dependent aspartate aminotransferase-like (Major domain)"/>
    <property type="match status" value="1"/>
</dbReference>
<dbReference type="GO" id="GO:0008483">
    <property type="term" value="F:transaminase activity"/>
    <property type="evidence" value="ECO:0007669"/>
    <property type="project" value="UniProtKB-KW"/>
</dbReference>
<dbReference type="InterPro" id="IPR015421">
    <property type="entry name" value="PyrdxlP-dep_Trfase_major"/>
</dbReference>
<proteinExistence type="predicted"/>
<dbReference type="InterPro" id="IPR015424">
    <property type="entry name" value="PyrdxlP-dep_Trfase"/>
</dbReference>
<evidence type="ECO:0000313" key="5">
    <source>
        <dbReference type="Proteomes" id="UP001431449"/>
    </source>
</evidence>
<evidence type="ECO:0000259" key="3">
    <source>
        <dbReference type="Pfam" id="PF00266"/>
    </source>
</evidence>
<keyword evidence="1" id="KW-0663">Pyridoxal phosphate</keyword>
<dbReference type="Proteomes" id="UP001431449">
    <property type="component" value="Unassembled WGS sequence"/>
</dbReference>
<feature type="region of interest" description="Disordered" evidence="2">
    <location>
        <begin position="1"/>
        <end position="21"/>
    </location>
</feature>
<evidence type="ECO:0000313" key="4">
    <source>
        <dbReference type="EMBL" id="MCK7592795.1"/>
    </source>
</evidence>
<name>A0ABT0GE20_9GAMM</name>
<dbReference type="InterPro" id="IPR015422">
    <property type="entry name" value="PyrdxlP-dep_Trfase_small"/>
</dbReference>
<keyword evidence="5" id="KW-1185">Reference proteome</keyword>
<dbReference type="RefSeq" id="WP_248205217.1">
    <property type="nucleotide sequence ID" value="NZ_JALNMH010000002.1"/>
</dbReference>
<organism evidence="4 5">
    <name type="scientific">Pseudomarimonas salicorniae</name>
    <dbReference type="NCBI Taxonomy" id="2933270"/>
    <lineage>
        <taxon>Bacteria</taxon>
        <taxon>Pseudomonadati</taxon>
        <taxon>Pseudomonadota</taxon>
        <taxon>Gammaproteobacteria</taxon>
        <taxon>Lysobacterales</taxon>
        <taxon>Lysobacteraceae</taxon>
        <taxon>Pseudomarimonas</taxon>
    </lineage>
</organism>
<accession>A0ABT0GE20</accession>
<dbReference type="InterPro" id="IPR000192">
    <property type="entry name" value="Aminotrans_V_dom"/>
</dbReference>
<reference evidence="4" key="1">
    <citation type="submission" date="2022-04" db="EMBL/GenBank/DDBJ databases">
        <title>Lysobacter sp. CAU 1642 isolated from sea sand.</title>
        <authorList>
            <person name="Kim W."/>
        </authorList>
    </citation>
    <scope>NUCLEOTIDE SEQUENCE</scope>
    <source>
        <strain evidence="4">CAU 1642</strain>
    </source>
</reference>
<dbReference type="EMBL" id="JALNMH010000002">
    <property type="protein sequence ID" value="MCK7592795.1"/>
    <property type="molecule type" value="Genomic_DNA"/>
</dbReference>
<dbReference type="Pfam" id="PF00266">
    <property type="entry name" value="Aminotran_5"/>
    <property type="match status" value="1"/>
</dbReference>
<dbReference type="SUPFAM" id="SSF53383">
    <property type="entry name" value="PLP-dependent transferases"/>
    <property type="match status" value="1"/>
</dbReference>
<comment type="caution">
    <text evidence="4">The sequence shown here is derived from an EMBL/GenBank/DDBJ whole genome shotgun (WGS) entry which is preliminary data.</text>
</comment>
<dbReference type="PANTHER" id="PTHR43586:SF8">
    <property type="entry name" value="CYSTEINE DESULFURASE 1, CHLOROPLASTIC"/>
    <property type="match status" value="1"/>
</dbReference>
<sequence>MSAAIPHPVPHRDDTAANGSRSPGELEAWFARFRPGVIGNDLVHPLPGGARRVVYADWTASGRLYGPIEDYLRDTLGPFVANTHTETTLTGTAMTRAYHQAQCIIKRHVNAGPKDVLIAQGSGMTGVVNKFQRMLGLRIPEQLCDRVAFCDEEKPLVVVTHLEHHSNQTSWEECAVHVEIIRRKPDGNPDLDHLEQILREHAHRPLKIGAFSGCSNVTGIVTPYHRMAAIMHAHGGLCFVDLAASAPYVPIDMHPADPAEKLDAIYFSPHKFLGGPGSSGVLVFDASLYRLKVPDTPGGGTVAWTNPWGGHRFVDNIEAREDGGTPGFLQTIRAALAIRLKEAMGVDRIHAREEELKSIFLRELLSQPGIQLLEPQRHDRLCIFSFYSLEKHHNLIVKLLNDRFGVQVRGGCSCAGTYGHILLGVDPQTSQKITCEIDAGDLSNKPGWVRVSLHPTMTDEEAAYIAHAIHEVMRHYHAWKDDYRFDAGSGEYHHKSFEQPYPDLGDCRLVAG</sequence>
<dbReference type="PANTHER" id="PTHR43586">
    <property type="entry name" value="CYSTEINE DESULFURASE"/>
    <property type="match status" value="1"/>
</dbReference>
<dbReference type="Gene3D" id="3.90.1150.10">
    <property type="entry name" value="Aspartate Aminotransferase, domain 1"/>
    <property type="match status" value="1"/>
</dbReference>